<evidence type="ECO:0000313" key="2">
    <source>
        <dbReference type="Proteomes" id="UP000186309"/>
    </source>
</evidence>
<protein>
    <submittedName>
        <fullName evidence="1">Uncharacterized protein</fullName>
    </submittedName>
</protein>
<dbReference type="EMBL" id="CP019082">
    <property type="protein sequence ID" value="APW59226.1"/>
    <property type="molecule type" value="Genomic_DNA"/>
</dbReference>
<keyword evidence="2" id="KW-1185">Reference proteome</keyword>
<dbReference type="RefSeq" id="WP_076343433.1">
    <property type="nucleotide sequence ID" value="NZ_CP019082.1"/>
</dbReference>
<dbReference type="OrthoDB" id="276424at2"/>
<sequence length="151" mass="15720">MPFLVPREGDVQLLVDLLGGGPLEDWSLGLYNTAITPTETDTAATYTAHEAAFAGYGRKTLSRTVSPATWNTPVSQAPSGSPAWSGRTQVGHAQYGSAPQSWTCSGAGDSVFGYFIVGATSGKLICAELFATPRTLANGDSLSMTPVFEAA</sequence>
<dbReference type="Proteomes" id="UP000186309">
    <property type="component" value="Chromosome"/>
</dbReference>
<gene>
    <name evidence="1" type="ORF">BSF38_00641</name>
</gene>
<proteinExistence type="predicted"/>
<evidence type="ECO:0000313" key="1">
    <source>
        <dbReference type="EMBL" id="APW59226.1"/>
    </source>
</evidence>
<reference evidence="2" key="1">
    <citation type="submission" date="2016-12" db="EMBL/GenBank/DDBJ databases">
        <title>Comparative genomics of four Isosphaeraceae planctomycetes: a common pool of plasmids and glycoside hydrolase genes.</title>
        <authorList>
            <person name="Ivanova A."/>
        </authorList>
    </citation>
    <scope>NUCLEOTIDE SEQUENCE [LARGE SCALE GENOMIC DNA]</scope>
    <source>
        <strain evidence="2">PX4</strain>
    </source>
</reference>
<dbReference type="STRING" id="1387353.BSF38_00641"/>
<dbReference type="AlphaFoldDB" id="A0A1U7CJZ0"/>
<dbReference type="KEGG" id="pbor:BSF38_00641"/>
<organism evidence="1 2">
    <name type="scientific">Paludisphaera borealis</name>
    <dbReference type="NCBI Taxonomy" id="1387353"/>
    <lineage>
        <taxon>Bacteria</taxon>
        <taxon>Pseudomonadati</taxon>
        <taxon>Planctomycetota</taxon>
        <taxon>Planctomycetia</taxon>
        <taxon>Isosphaerales</taxon>
        <taxon>Isosphaeraceae</taxon>
        <taxon>Paludisphaera</taxon>
    </lineage>
</organism>
<accession>A0A1U7CJZ0</accession>
<name>A0A1U7CJZ0_9BACT</name>